<dbReference type="EMBL" id="CP002547">
    <property type="protein sequence ID" value="ADY57136.1"/>
    <property type="molecule type" value="Genomic_DNA"/>
</dbReference>
<evidence type="ECO:0000313" key="1">
    <source>
        <dbReference type="EMBL" id="ADY57136.1"/>
    </source>
</evidence>
<dbReference type="HOGENOM" id="CLU_208389_0_0_9"/>
<dbReference type="Proteomes" id="UP000007488">
    <property type="component" value="Chromosome"/>
</dbReference>
<gene>
    <name evidence="1" type="ordered locus">Sgly_2866</name>
</gene>
<sequence>MKNNQFQLFCENLMNNLTVIKGYVDLSREKAEMKFSAELTEEITEMTTKIKECLTEISRKK</sequence>
<organism evidence="1 2">
    <name type="scientific">Syntrophobotulus glycolicus (strain DSM 8271 / FlGlyR)</name>
    <dbReference type="NCBI Taxonomy" id="645991"/>
    <lineage>
        <taxon>Bacteria</taxon>
        <taxon>Bacillati</taxon>
        <taxon>Bacillota</taxon>
        <taxon>Clostridia</taxon>
        <taxon>Eubacteriales</taxon>
        <taxon>Desulfitobacteriaceae</taxon>
        <taxon>Syntrophobotulus</taxon>
    </lineage>
</organism>
<accession>F0SZ18</accession>
<reference evidence="1 2" key="1">
    <citation type="journal article" date="2011" name="Stand. Genomic Sci.">
        <title>Complete genome sequence of Syntrophobotulus glycolicus type strain (FlGlyR).</title>
        <authorList>
            <person name="Han C."/>
            <person name="Mwirichia R."/>
            <person name="Chertkov O."/>
            <person name="Held B."/>
            <person name="Lapidus A."/>
            <person name="Nolan M."/>
            <person name="Lucas S."/>
            <person name="Hammon N."/>
            <person name="Deshpande S."/>
            <person name="Cheng J.F."/>
            <person name="Tapia R."/>
            <person name="Goodwin L."/>
            <person name="Pitluck S."/>
            <person name="Huntemann M."/>
            <person name="Liolios K."/>
            <person name="Ivanova N."/>
            <person name="Pagani I."/>
            <person name="Mavromatis K."/>
            <person name="Ovchinikova G."/>
            <person name="Pati A."/>
            <person name="Chen A."/>
            <person name="Palaniappan K."/>
            <person name="Land M."/>
            <person name="Hauser L."/>
            <person name="Brambilla E.M."/>
            <person name="Rohde M."/>
            <person name="Spring S."/>
            <person name="Sikorski J."/>
            <person name="Goker M."/>
            <person name="Woyke T."/>
            <person name="Bristow J."/>
            <person name="Eisen J.A."/>
            <person name="Markowitz V."/>
            <person name="Hugenholtz P."/>
            <person name="Kyrpides N.C."/>
            <person name="Klenk H.P."/>
            <person name="Detter J.C."/>
        </authorList>
    </citation>
    <scope>NUCLEOTIDE SEQUENCE [LARGE SCALE GENOMIC DNA]</scope>
    <source>
        <strain evidence="2">DSM 8271 / FlGlyR</strain>
    </source>
</reference>
<proteinExistence type="predicted"/>
<protein>
    <submittedName>
        <fullName evidence="1">Uncharacterized protein</fullName>
    </submittedName>
</protein>
<dbReference type="KEGG" id="sgy:Sgly_2866"/>
<keyword evidence="2" id="KW-1185">Reference proteome</keyword>
<evidence type="ECO:0000313" key="2">
    <source>
        <dbReference type="Proteomes" id="UP000007488"/>
    </source>
</evidence>
<reference evidence="2" key="2">
    <citation type="submission" date="2011-02" db="EMBL/GenBank/DDBJ databases">
        <title>The complete genome of Syntrophobotulus glycolicus DSM 8271.</title>
        <authorList>
            <person name="Lucas S."/>
            <person name="Copeland A."/>
            <person name="Lapidus A."/>
            <person name="Bruce D."/>
            <person name="Goodwin L."/>
            <person name="Pitluck S."/>
            <person name="Kyrpides N."/>
            <person name="Mavromatis K."/>
            <person name="Pagani I."/>
            <person name="Ivanova N."/>
            <person name="Mikhailova N."/>
            <person name="Chertkov O."/>
            <person name="Held B."/>
            <person name="Detter J.C."/>
            <person name="Tapia R."/>
            <person name="Han C."/>
            <person name="Land M."/>
            <person name="Hauser L."/>
            <person name="Markowitz V."/>
            <person name="Cheng J.-F."/>
            <person name="Hugenholtz P."/>
            <person name="Woyke T."/>
            <person name="Wu D."/>
            <person name="Spring S."/>
            <person name="Schroeder M."/>
            <person name="Brambilla E."/>
            <person name="Klenk H.-P."/>
            <person name="Eisen J.A."/>
        </authorList>
    </citation>
    <scope>NUCLEOTIDE SEQUENCE [LARGE SCALE GENOMIC DNA]</scope>
    <source>
        <strain evidence="2">DSM 8271 / FlGlyR</strain>
    </source>
</reference>
<name>F0SZ18_SYNGF</name>
<dbReference type="STRING" id="645991.Sgly_2866"/>
<dbReference type="AlphaFoldDB" id="F0SZ18"/>